<reference evidence="1" key="1">
    <citation type="submission" date="2024-06" db="EMBL/GenBank/DDBJ databases">
        <title>Genome assembly of the Oeneis chryxus ivallda.</title>
        <authorList>
            <person name="MacDonald Z."/>
            <person name="Shaffer H.B."/>
            <person name="Gillespie T."/>
            <person name="Marimuthu M.P.A."/>
            <person name="Nguyen O."/>
            <person name="Fairbairn C.W."/>
            <person name="Seligmann W.E."/>
            <person name="Escalona M."/>
            <person name="Miller C."/>
            <person name="Toffelmier E."/>
        </authorList>
    </citation>
    <scope>NUCLEOTIDE SEQUENCE</scope>
    <source>
        <strain evidence="1">CCGP_102_HBS-TG_Oc004</strain>
    </source>
</reference>
<name>A0AAU7YMJ9_9RICK</name>
<accession>A0AAU7YMJ9</accession>
<evidence type="ECO:0000313" key="1">
    <source>
        <dbReference type="EMBL" id="XCA34395.1"/>
    </source>
</evidence>
<protein>
    <submittedName>
        <fullName evidence="1">Uncharacterized protein</fullName>
    </submittedName>
</protein>
<organism evidence="1">
    <name type="scientific">Wolbachia endosymbiont of Oeneis ivallda</name>
    <dbReference type="NCBI Taxonomy" id="3171168"/>
    <lineage>
        <taxon>Bacteria</taxon>
        <taxon>Pseudomonadati</taxon>
        <taxon>Pseudomonadota</taxon>
        <taxon>Alphaproteobacteria</taxon>
        <taxon>Rickettsiales</taxon>
        <taxon>Anaplasmataceae</taxon>
        <taxon>Wolbachieae</taxon>
        <taxon>Wolbachia</taxon>
    </lineage>
</organism>
<gene>
    <name evidence="1" type="ORF">ABS861_03130</name>
</gene>
<sequence length="94" mass="10106">MGIQAALEKALISTKVALISGRVNRIVKDGLKDAYSAMPSANSIKEIFDSAYDTSVEYTKSGLTSVGTVLQSVCDVIAHPTANLRYFQSFTDKS</sequence>
<dbReference type="AlphaFoldDB" id="A0AAU7YMJ9"/>
<dbReference type="EMBL" id="CP158587">
    <property type="protein sequence ID" value="XCA34395.1"/>
    <property type="molecule type" value="Genomic_DNA"/>
</dbReference>
<proteinExistence type="predicted"/>